<dbReference type="GeneID" id="116665086"/>
<sequence>MYRDIIIYQRTRLLVNSFTDFFFFFLTNCPAPLPGQVPGSPSRIWGDIFAQKLTQKLGLCSLGEAGQAPPPLPRPPISSWDGPLLSTTTPIAAHLHPQPPPPPPPIFKSQALCLLSLSHLYKGLPSLSEVASVEIAGKRTLPVSSPTHMLLLNVVHMIQFGERGLKGNAEKKYDLDLDQNPSQDEKAVCRKYIPSTKWKSKLLLRIESYSVDCVLWSVQPFHY</sequence>
<keyword evidence="1" id="KW-1185">Reference proteome</keyword>
<protein>
    <submittedName>
        <fullName evidence="2">Uncharacterized protein LOC116665086</fullName>
    </submittedName>
</protein>
<proteinExistence type="predicted"/>
<dbReference type="Proteomes" id="UP000694856">
    <property type="component" value="Chromosome 7"/>
</dbReference>
<gene>
    <name evidence="2" type="primary">LOC116665086</name>
</gene>
<reference evidence="2" key="1">
    <citation type="submission" date="2025-08" db="UniProtKB">
        <authorList>
            <consortium name="RefSeq"/>
        </authorList>
    </citation>
    <scope>IDENTIFICATION</scope>
    <source>
        <tissue evidence="2">Ear skin</tissue>
    </source>
</reference>
<organism evidence="1 2">
    <name type="scientific">Camelus ferus</name>
    <name type="common">Wild bactrian camel</name>
    <name type="synonym">Camelus bactrianus ferus</name>
    <dbReference type="NCBI Taxonomy" id="419612"/>
    <lineage>
        <taxon>Eukaryota</taxon>
        <taxon>Metazoa</taxon>
        <taxon>Chordata</taxon>
        <taxon>Craniata</taxon>
        <taxon>Vertebrata</taxon>
        <taxon>Euteleostomi</taxon>
        <taxon>Mammalia</taxon>
        <taxon>Eutheria</taxon>
        <taxon>Laurasiatheria</taxon>
        <taxon>Artiodactyla</taxon>
        <taxon>Tylopoda</taxon>
        <taxon>Camelidae</taxon>
        <taxon>Camelus</taxon>
    </lineage>
</organism>
<evidence type="ECO:0000313" key="2">
    <source>
        <dbReference type="RefSeq" id="XP_032340260.1"/>
    </source>
</evidence>
<dbReference type="KEGG" id="cfr:116665086"/>
<accession>A0A8B8TDE8</accession>
<dbReference type="AlphaFoldDB" id="A0A8B8TDE8"/>
<dbReference type="RefSeq" id="XP_032340260.1">
    <property type="nucleotide sequence ID" value="XM_032484369.1"/>
</dbReference>
<name>A0A8B8TDE8_CAMFR</name>
<evidence type="ECO:0000313" key="1">
    <source>
        <dbReference type="Proteomes" id="UP000694856"/>
    </source>
</evidence>